<evidence type="ECO:0000256" key="2">
    <source>
        <dbReference type="ARBA" id="ARBA00009347"/>
    </source>
</evidence>
<evidence type="ECO:0000313" key="11">
    <source>
        <dbReference type="Proteomes" id="UP001432062"/>
    </source>
</evidence>
<dbReference type="Pfam" id="PF00441">
    <property type="entry name" value="Acyl-CoA_dh_1"/>
    <property type="match status" value="1"/>
</dbReference>
<dbReference type="InterPro" id="IPR052161">
    <property type="entry name" value="Mycobact_Acyl-CoA_DH"/>
</dbReference>
<evidence type="ECO:0000256" key="3">
    <source>
        <dbReference type="ARBA" id="ARBA00022630"/>
    </source>
</evidence>
<dbReference type="PANTHER" id="PTHR43292">
    <property type="entry name" value="ACYL-COA DEHYDROGENASE"/>
    <property type="match status" value="1"/>
</dbReference>
<feature type="domain" description="Acyl-CoA oxidase/dehydrogenase middle" evidence="8">
    <location>
        <begin position="123"/>
        <end position="217"/>
    </location>
</feature>
<dbReference type="InterPro" id="IPR009100">
    <property type="entry name" value="AcylCoA_DH/oxidase_NM_dom_sf"/>
</dbReference>
<dbReference type="Pfam" id="PF02771">
    <property type="entry name" value="Acyl-CoA_dh_N"/>
    <property type="match status" value="1"/>
</dbReference>
<protein>
    <submittedName>
        <fullName evidence="10">Acyl-CoA dehydrogenase family protein</fullName>
    </submittedName>
</protein>
<evidence type="ECO:0000256" key="4">
    <source>
        <dbReference type="ARBA" id="ARBA00022827"/>
    </source>
</evidence>
<dbReference type="Proteomes" id="UP001432062">
    <property type="component" value="Chromosome"/>
</dbReference>
<keyword evidence="5 6" id="KW-0560">Oxidoreductase</keyword>
<dbReference type="InterPro" id="IPR006091">
    <property type="entry name" value="Acyl-CoA_Oxase/DH_mid-dom"/>
</dbReference>
<feature type="domain" description="Acyl-CoA dehydrogenase/oxidase N-terminal" evidence="9">
    <location>
        <begin position="12"/>
        <end position="118"/>
    </location>
</feature>
<dbReference type="Gene3D" id="1.10.540.10">
    <property type="entry name" value="Acyl-CoA dehydrogenase/oxidase, N-terminal domain"/>
    <property type="match status" value="1"/>
</dbReference>
<dbReference type="SUPFAM" id="SSF56645">
    <property type="entry name" value="Acyl-CoA dehydrogenase NM domain-like"/>
    <property type="match status" value="1"/>
</dbReference>
<keyword evidence="3 6" id="KW-0285">Flavoprotein</keyword>
<dbReference type="InterPro" id="IPR036250">
    <property type="entry name" value="AcylCo_DH-like_C"/>
</dbReference>
<dbReference type="InterPro" id="IPR037069">
    <property type="entry name" value="AcylCoA_DH/ox_N_sf"/>
</dbReference>
<dbReference type="PANTHER" id="PTHR43292:SF3">
    <property type="entry name" value="ACYL-COA DEHYDROGENASE FADE29"/>
    <property type="match status" value="1"/>
</dbReference>
<dbReference type="Gene3D" id="1.20.140.10">
    <property type="entry name" value="Butyryl-CoA Dehydrogenase, subunit A, domain 3"/>
    <property type="match status" value="1"/>
</dbReference>
<evidence type="ECO:0000256" key="1">
    <source>
        <dbReference type="ARBA" id="ARBA00001974"/>
    </source>
</evidence>
<dbReference type="Pfam" id="PF02770">
    <property type="entry name" value="Acyl-CoA_dh_M"/>
    <property type="match status" value="1"/>
</dbReference>
<keyword evidence="4 6" id="KW-0274">FAD</keyword>
<sequence>MSNTDQFVPVAEFRLEARAWLAEQKPPEPTEDSERRFDDLRQWQRCLFDAGWLGLTWPVDCGGRGLTALHQATFNRELARARAPRPAGVVGIEVVGPTIVAFGSESQRRARLPNVLSGADIWCQGFSEPGAGSDLAALRTRAERVPGGWLLNGHKVWTTWSHKATGCAVLARTNARAKPHHGISYLLVPLDLPGITVRPLTQLNGDTEFGEVFFDDVLVPEDALVGEVDQGWSYATHTLSSERGSLVLRRAADLSVAFDDLVAELSAGGRIDDDQLVSIGDLATDLFALDAQCDRIVERMTSAPGVPSASDSLDKAMLTRFEQSLFGFARDCLGSWAHLPGRRPGGLDSTRWAHDYFYGRAASIYGGTAQVQRNIIGERLLGLPREPRG</sequence>
<organism evidence="10 11">
    <name type="scientific">Nocardia vinacea</name>
    <dbReference type="NCBI Taxonomy" id="96468"/>
    <lineage>
        <taxon>Bacteria</taxon>
        <taxon>Bacillati</taxon>
        <taxon>Actinomycetota</taxon>
        <taxon>Actinomycetes</taxon>
        <taxon>Mycobacteriales</taxon>
        <taxon>Nocardiaceae</taxon>
        <taxon>Nocardia</taxon>
    </lineage>
</organism>
<dbReference type="SUPFAM" id="SSF47203">
    <property type="entry name" value="Acyl-CoA dehydrogenase C-terminal domain-like"/>
    <property type="match status" value="1"/>
</dbReference>
<dbReference type="RefSeq" id="WP_329410515.1">
    <property type="nucleotide sequence ID" value="NZ_CP109441.1"/>
</dbReference>
<name>A0ABZ1YXM9_9NOCA</name>
<evidence type="ECO:0000256" key="5">
    <source>
        <dbReference type="ARBA" id="ARBA00023002"/>
    </source>
</evidence>
<evidence type="ECO:0000259" key="9">
    <source>
        <dbReference type="Pfam" id="PF02771"/>
    </source>
</evidence>
<dbReference type="InterPro" id="IPR013786">
    <property type="entry name" value="AcylCoA_DH/ox_N"/>
</dbReference>
<evidence type="ECO:0000256" key="6">
    <source>
        <dbReference type="RuleBase" id="RU362125"/>
    </source>
</evidence>
<dbReference type="Gene3D" id="2.40.110.10">
    <property type="entry name" value="Butyryl-CoA Dehydrogenase, subunit A, domain 2"/>
    <property type="match status" value="1"/>
</dbReference>
<accession>A0ABZ1YXM9</accession>
<comment type="cofactor">
    <cofactor evidence="1 6">
        <name>FAD</name>
        <dbReference type="ChEBI" id="CHEBI:57692"/>
    </cofactor>
</comment>
<evidence type="ECO:0000313" key="10">
    <source>
        <dbReference type="EMBL" id="WUV46627.1"/>
    </source>
</evidence>
<feature type="domain" description="Acyl-CoA dehydrogenase/oxidase C-terminal" evidence="7">
    <location>
        <begin position="229"/>
        <end position="381"/>
    </location>
</feature>
<dbReference type="InterPro" id="IPR009075">
    <property type="entry name" value="AcylCo_DH/oxidase_C"/>
</dbReference>
<comment type="similarity">
    <text evidence="2 6">Belongs to the acyl-CoA dehydrogenase family.</text>
</comment>
<dbReference type="EMBL" id="CP109441">
    <property type="protein sequence ID" value="WUV46627.1"/>
    <property type="molecule type" value="Genomic_DNA"/>
</dbReference>
<evidence type="ECO:0000259" key="8">
    <source>
        <dbReference type="Pfam" id="PF02770"/>
    </source>
</evidence>
<dbReference type="InterPro" id="IPR046373">
    <property type="entry name" value="Acyl-CoA_Oxase/DH_mid-dom_sf"/>
</dbReference>
<evidence type="ECO:0000259" key="7">
    <source>
        <dbReference type="Pfam" id="PF00441"/>
    </source>
</evidence>
<proteinExistence type="inferred from homology"/>
<gene>
    <name evidence="10" type="ORF">OG563_47660</name>
</gene>
<reference evidence="10" key="1">
    <citation type="submission" date="2022-10" db="EMBL/GenBank/DDBJ databases">
        <title>The complete genomes of actinobacterial strains from the NBC collection.</title>
        <authorList>
            <person name="Joergensen T.S."/>
            <person name="Alvarez Arevalo M."/>
            <person name="Sterndorff E.B."/>
            <person name="Faurdal D."/>
            <person name="Vuksanovic O."/>
            <person name="Mourched A.-S."/>
            <person name="Charusanti P."/>
            <person name="Shaw S."/>
            <person name="Blin K."/>
            <person name="Weber T."/>
        </authorList>
    </citation>
    <scope>NUCLEOTIDE SEQUENCE</scope>
    <source>
        <strain evidence="10">NBC_01482</strain>
    </source>
</reference>
<keyword evidence="11" id="KW-1185">Reference proteome</keyword>